<comment type="caution">
    <text evidence="2">The sequence shown here is derived from an EMBL/GenBank/DDBJ whole genome shotgun (WGS) entry which is preliminary data.</text>
</comment>
<evidence type="ECO:0000256" key="1">
    <source>
        <dbReference type="SAM" id="Phobius"/>
    </source>
</evidence>
<evidence type="ECO:0000313" key="2">
    <source>
        <dbReference type="EMBL" id="KAJ7641724.1"/>
    </source>
</evidence>
<reference evidence="2" key="1">
    <citation type="submission" date="2023-03" db="EMBL/GenBank/DDBJ databases">
        <title>Massive genome expansion in bonnet fungi (Mycena s.s.) driven by repeated elements and novel gene families across ecological guilds.</title>
        <authorList>
            <consortium name="Lawrence Berkeley National Laboratory"/>
            <person name="Harder C.B."/>
            <person name="Miyauchi S."/>
            <person name="Viragh M."/>
            <person name="Kuo A."/>
            <person name="Thoen E."/>
            <person name="Andreopoulos B."/>
            <person name="Lu D."/>
            <person name="Skrede I."/>
            <person name="Drula E."/>
            <person name="Henrissat B."/>
            <person name="Morin E."/>
            <person name="Kohler A."/>
            <person name="Barry K."/>
            <person name="LaButti K."/>
            <person name="Morin E."/>
            <person name="Salamov A."/>
            <person name="Lipzen A."/>
            <person name="Mereny Z."/>
            <person name="Hegedus B."/>
            <person name="Baldrian P."/>
            <person name="Stursova M."/>
            <person name="Weitz H."/>
            <person name="Taylor A."/>
            <person name="Grigoriev I.V."/>
            <person name="Nagy L.G."/>
            <person name="Martin F."/>
            <person name="Kauserud H."/>
        </authorList>
    </citation>
    <scope>NUCLEOTIDE SEQUENCE</scope>
    <source>
        <strain evidence="2">9284</strain>
    </source>
</reference>
<dbReference type="Gene3D" id="1.20.1170.10">
    <property type="match status" value="1"/>
</dbReference>
<keyword evidence="1" id="KW-0812">Transmembrane</keyword>
<sequence length="353" mass="37630">MTVPTTPPLTPAQQLSFSVAMTTMAQTPAAQDMLAQDVNNAAAAAVGISQNFTKIAAQLLEIDNLHLQSETFEPTWLGFRDRFNTILQQSKNFASDVATYADAFDTAALQLVTDNTLDLETRQEIIQSFIDQATGFQNSSDTFATLFKDLASDMDAFTADFANFANARASAENATIDNLNTQILNIQGEMAKLTISMQALGIAAGGIVLATPIAIAFLPEAAPFIVIGAAIAAGIIAGTEIGLEIAFSVEQAMLDRLQNQKQVLLNDLSLINSTQNLLDQTVTQDIVATAASVQLFDLVWQSVANDSSSIHEWLVLGAPDVNEPVVVGVFLNKSSTIYGSLSTALSNYAVIDD</sequence>
<dbReference type="AlphaFoldDB" id="A0AAD7C8B7"/>
<dbReference type="Proteomes" id="UP001221142">
    <property type="component" value="Unassembled WGS sequence"/>
</dbReference>
<organism evidence="2 3">
    <name type="scientific">Roridomyces roridus</name>
    <dbReference type="NCBI Taxonomy" id="1738132"/>
    <lineage>
        <taxon>Eukaryota</taxon>
        <taxon>Fungi</taxon>
        <taxon>Dikarya</taxon>
        <taxon>Basidiomycota</taxon>
        <taxon>Agaricomycotina</taxon>
        <taxon>Agaricomycetes</taxon>
        <taxon>Agaricomycetidae</taxon>
        <taxon>Agaricales</taxon>
        <taxon>Marasmiineae</taxon>
        <taxon>Mycenaceae</taxon>
        <taxon>Roridomyces</taxon>
    </lineage>
</organism>
<keyword evidence="1" id="KW-0472">Membrane</keyword>
<feature type="transmembrane region" description="Helical" evidence="1">
    <location>
        <begin position="224"/>
        <end position="247"/>
    </location>
</feature>
<dbReference type="SUPFAM" id="SSF58100">
    <property type="entry name" value="Bacterial hemolysins"/>
    <property type="match status" value="1"/>
</dbReference>
<feature type="transmembrane region" description="Helical" evidence="1">
    <location>
        <begin position="199"/>
        <end position="218"/>
    </location>
</feature>
<keyword evidence="1" id="KW-1133">Transmembrane helix</keyword>
<proteinExistence type="predicted"/>
<name>A0AAD7C8B7_9AGAR</name>
<accession>A0AAD7C8B7</accession>
<evidence type="ECO:0000313" key="3">
    <source>
        <dbReference type="Proteomes" id="UP001221142"/>
    </source>
</evidence>
<keyword evidence="3" id="KW-1185">Reference proteome</keyword>
<dbReference type="EMBL" id="JARKIF010000004">
    <property type="protein sequence ID" value="KAJ7641724.1"/>
    <property type="molecule type" value="Genomic_DNA"/>
</dbReference>
<protein>
    <submittedName>
        <fullName evidence="2">Uncharacterized protein</fullName>
    </submittedName>
</protein>
<gene>
    <name evidence="2" type="ORF">FB45DRAFT_1000279</name>
</gene>